<dbReference type="Pfam" id="PF04149">
    <property type="entry name" value="DUF397"/>
    <property type="match status" value="1"/>
</dbReference>
<evidence type="ECO:0000313" key="3">
    <source>
        <dbReference type="Proteomes" id="UP000184501"/>
    </source>
</evidence>
<proteinExistence type="predicted"/>
<accession>A0A1M5DQ70</accession>
<dbReference type="EMBL" id="FQVN01000004">
    <property type="protein sequence ID" value="SHF68991.1"/>
    <property type="molecule type" value="Genomic_DNA"/>
</dbReference>
<organism evidence="2 3">
    <name type="scientific">Streptoalloteichus hindustanus</name>
    <dbReference type="NCBI Taxonomy" id="2017"/>
    <lineage>
        <taxon>Bacteria</taxon>
        <taxon>Bacillati</taxon>
        <taxon>Actinomycetota</taxon>
        <taxon>Actinomycetes</taxon>
        <taxon>Pseudonocardiales</taxon>
        <taxon>Pseudonocardiaceae</taxon>
        <taxon>Streptoalloteichus</taxon>
    </lineage>
</organism>
<dbReference type="RefSeq" id="WP_073483656.1">
    <property type="nucleotide sequence ID" value="NZ_FQVN01000004.1"/>
</dbReference>
<dbReference type="InterPro" id="IPR007278">
    <property type="entry name" value="DUF397"/>
</dbReference>
<dbReference type="STRING" id="2017.SAMN05444320_104553"/>
<name>A0A1M5DQ70_STRHI</name>
<reference evidence="2 3" key="1">
    <citation type="submission" date="2016-11" db="EMBL/GenBank/DDBJ databases">
        <authorList>
            <person name="Jaros S."/>
            <person name="Januszkiewicz K."/>
            <person name="Wedrychowicz H."/>
        </authorList>
    </citation>
    <scope>NUCLEOTIDE SEQUENCE [LARGE SCALE GENOMIC DNA]</scope>
    <source>
        <strain evidence="2 3">DSM 44523</strain>
    </source>
</reference>
<feature type="domain" description="DUF397" evidence="1">
    <location>
        <begin position="3"/>
        <end position="55"/>
    </location>
</feature>
<gene>
    <name evidence="2" type="ORF">SAMN05444320_104553</name>
</gene>
<dbReference type="Proteomes" id="UP000184501">
    <property type="component" value="Unassembled WGS sequence"/>
</dbReference>
<protein>
    <recommendedName>
        <fullName evidence="1">DUF397 domain-containing protein</fullName>
    </recommendedName>
</protein>
<sequence length="62" mass="6702">MTKWRKSSRSTDNGDCVETALFAGEHVGMRDSKNPAGGTLTADRATFTAFIAAVKADRIGRR</sequence>
<evidence type="ECO:0000313" key="2">
    <source>
        <dbReference type="EMBL" id="SHF68991.1"/>
    </source>
</evidence>
<dbReference type="AlphaFoldDB" id="A0A1M5DQ70"/>
<evidence type="ECO:0000259" key="1">
    <source>
        <dbReference type="Pfam" id="PF04149"/>
    </source>
</evidence>
<keyword evidence="3" id="KW-1185">Reference proteome</keyword>
<dbReference type="OrthoDB" id="3430276at2"/>